<evidence type="ECO:0000256" key="7">
    <source>
        <dbReference type="RuleBase" id="RU363032"/>
    </source>
</evidence>
<comment type="caution">
    <text evidence="9">The sequence shown here is derived from an EMBL/GenBank/DDBJ whole genome shotgun (WGS) entry which is preliminary data.</text>
</comment>
<dbReference type="PANTHER" id="PTHR30193:SF41">
    <property type="entry name" value="DIACETYLCHITOBIOSE UPTAKE SYSTEM PERMEASE PROTEIN NGCF"/>
    <property type="match status" value="1"/>
</dbReference>
<evidence type="ECO:0000256" key="5">
    <source>
        <dbReference type="ARBA" id="ARBA00022989"/>
    </source>
</evidence>
<sequence>MRKNPLQPKGWKIGTVLLLPVGVYVFMVIIPIFFAAYYSLFKWSGGKSMTFLGIQNYLDILRDDTFWLSFRNTAVFTLLMVVGQVGIAFVFTLFFTMKWMKMTEFHRRVMFITNIISAVVIGLLWQIIYSNQAGILNEFLRAIGREDWIRPWLDDPKIVLFSVAVPVIWQFVGYYLVIMTSAIASVPKDILEMAEVDGASGWKRSIYITIPMIYDTLKVCIMICIAGSFKTFDHISVMTGGGPGNSSMVLSLYNYDVSFSMMKMGYGCALAVMILVISLLLTLGSKLLLGGKRYE</sequence>
<dbReference type="PROSITE" id="PS50928">
    <property type="entry name" value="ABC_TM1"/>
    <property type="match status" value="1"/>
</dbReference>
<dbReference type="InterPro" id="IPR035906">
    <property type="entry name" value="MetI-like_sf"/>
</dbReference>
<dbReference type="Pfam" id="PF00528">
    <property type="entry name" value="BPD_transp_1"/>
    <property type="match status" value="1"/>
</dbReference>
<dbReference type="RefSeq" id="WP_158351164.1">
    <property type="nucleotide sequence ID" value="NZ_JAHQCX010000005.1"/>
</dbReference>
<keyword evidence="5 7" id="KW-1133">Transmembrane helix</keyword>
<dbReference type="InterPro" id="IPR000515">
    <property type="entry name" value="MetI-like"/>
</dbReference>
<keyword evidence="10" id="KW-1185">Reference proteome</keyword>
<dbReference type="Proteomes" id="UP001314681">
    <property type="component" value="Unassembled WGS sequence"/>
</dbReference>
<evidence type="ECO:0000256" key="6">
    <source>
        <dbReference type="ARBA" id="ARBA00023136"/>
    </source>
</evidence>
<feature type="transmembrane region" description="Helical" evidence="7">
    <location>
        <begin position="21"/>
        <end position="40"/>
    </location>
</feature>
<evidence type="ECO:0000256" key="2">
    <source>
        <dbReference type="ARBA" id="ARBA00022448"/>
    </source>
</evidence>
<dbReference type="SUPFAM" id="SSF161098">
    <property type="entry name" value="MetI-like"/>
    <property type="match status" value="1"/>
</dbReference>
<dbReference type="PANTHER" id="PTHR30193">
    <property type="entry name" value="ABC TRANSPORTER PERMEASE PROTEIN"/>
    <property type="match status" value="1"/>
</dbReference>
<dbReference type="Gene3D" id="1.10.3720.10">
    <property type="entry name" value="MetI-like"/>
    <property type="match status" value="1"/>
</dbReference>
<feature type="transmembrane region" description="Helical" evidence="7">
    <location>
        <begin position="109"/>
        <end position="128"/>
    </location>
</feature>
<evidence type="ECO:0000256" key="4">
    <source>
        <dbReference type="ARBA" id="ARBA00022692"/>
    </source>
</evidence>
<comment type="similarity">
    <text evidence="7">Belongs to the binding-protein-dependent transport system permease family.</text>
</comment>
<keyword evidence="4 7" id="KW-0812">Transmembrane</keyword>
<dbReference type="EMBL" id="JAHQCX010000005">
    <property type="protein sequence ID" value="MBU9726262.1"/>
    <property type="molecule type" value="Genomic_DNA"/>
</dbReference>
<evidence type="ECO:0000256" key="3">
    <source>
        <dbReference type="ARBA" id="ARBA00022475"/>
    </source>
</evidence>
<dbReference type="CDD" id="cd06261">
    <property type="entry name" value="TM_PBP2"/>
    <property type="match status" value="1"/>
</dbReference>
<evidence type="ECO:0000313" key="9">
    <source>
        <dbReference type="EMBL" id="MBU9726262.1"/>
    </source>
</evidence>
<reference evidence="9 10" key="1">
    <citation type="submission" date="2021-06" db="EMBL/GenBank/DDBJ databases">
        <title>Description of novel taxa of the family Lachnospiraceae.</title>
        <authorList>
            <person name="Chaplin A.V."/>
            <person name="Sokolova S.R."/>
            <person name="Pikina A.P."/>
            <person name="Korzhanova M."/>
            <person name="Belova V."/>
            <person name="Korostin D."/>
            <person name="Efimov B.A."/>
        </authorList>
    </citation>
    <scope>NUCLEOTIDE SEQUENCE [LARGE SCALE GENOMIC DNA]</scope>
    <source>
        <strain evidence="9 10">ASD4241</strain>
    </source>
</reference>
<keyword evidence="2 7" id="KW-0813">Transport</keyword>
<accession>A0ABS6K6Z3</accession>
<evidence type="ECO:0000313" key="10">
    <source>
        <dbReference type="Proteomes" id="UP001314681"/>
    </source>
</evidence>
<evidence type="ECO:0000256" key="1">
    <source>
        <dbReference type="ARBA" id="ARBA00004651"/>
    </source>
</evidence>
<dbReference type="InterPro" id="IPR051393">
    <property type="entry name" value="ABC_transporter_permease"/>
</dbReference>
<feature type="domain" description="ABC transmembrane type-1" evidence="8">
    <location>
        <begin position="70"/>
        <end position="285"/>
    </location>
</feature>
<evidence type="ECO:0000259" key="8">
    <source>
        <dbReference type="PROSITE" id="PS50928"/>
    </source>
</evidence>
<feature type="transmembrane region" description="Helical" evidence="7">
    <location>
        <begin position="264"/>
        <end position="289"/>
    </location>
</feature>
<feature type="transmembrane region" description="Helical" evidence="7">
    <location>
        <begin position="205"/>
        <end position="229"/>
    </location>
</feature>
<protein>
    <submittedName>
        <fullName evidence="9">Sugar ABC transporter permease</fullName>
    </submittedName>
</protein>
<comment type="subcellular location">
    <subcellularLocation>
        <location evidence="1 7">Cell membrane</location>
        <topology evidence="1 7">Multi-pass membrane protein</topology>
    </subcellularLocation>
</comment>
<proteinExistence type="inferred from homology"/>
<gene>
    <name evidence="9" type="ORF">KTH90_09570</name>
</gene>
<keyword evidence="6 7" id="KW-0472">Membrane</keyword>
<name>A0ABS6K6Z3_9FIRM</name>
<feature type="transmembrane region" description="Helical" evidence="7">
    <location>
        <begin position="158"/>
        <end position="184"/>
    </location>
</feature>
<keyword evidence="3" id="KW-1003">Cell membrane</keyword>
<organism evidence="9 10">
    <name type="scientific">Diplocloster modestus</name>
    <dbReference type="NCBI Taxonomy" id="2850322"/>
    <lineage>
        <taxon>Bacteria</taxon>
        <taxon>Bacillati</taxon>
        <taxon>Bacillota</taxon>
        <taxon>Clostridia</taxon>
        <taxon>Lachnospirales</taxon>
        <taxon>Lachnospiraceae</taxon>
        <taxon>Diplocloster</taxon>
    </lineage>
</organism>
<feature type="transmembrane region" description="Helical" evidence="7">
    <location>
        <begin position="74"/>
        <end position="97"/>
    </location>
</feature>